<accession>A0A974D1V8</accession>
<dbReference type="AlphaFoldDB" id="A0A974D1V8"/>
<evidence type="ECO:0000256" key="1">
    <source>
        <dbReference type="SAM" id="SignalP"/>
    </source>
</evidence>
<keyword evidence="1" id="KW-0732">Signal</keyword>
<evidence type="ECO:0000313" key="3">
    <source>
        <dbReference type="Proteomes" id="UP000694892"/>
    </source>
</evidence>
<protein>
    <recommendedName>
        <fullName evidence="4">Secreted protein</fullName>
    </recommendedName>
</protein>
<dbReference type="EMBL" id="CM004473">
    <property type="protein sequence ID" value="OCT82650.1"/>
    <property type="molecule type" value="Genomic_DNA"/>
</dbReference>
<reference evidence="3" key="1">
    <citation type="journal article" date="2016" name="Nature">
        <title>Genome evolution in the allotetraploid frog Xenopus laevis.</title>
        <authorList>
            <person name="Session A.M."/>
            <person name="Uno Y."/>
            <person name="Kwon T."/>
            <person name="Chapman J.A."/>
            <person name="Toyoda A."/>
            <person name="Takahashi S."/>
            <person name="Fukui A."/>
            <person name="Hikosaka A."/>
            <person name="Suzuki A."/>
            <person name="Kondo M."/>
            <person name="van Heeringen S.J."/>
            <person name="Quigley I."/>
            <person name="Heinz S."/>
            <person name="Ogino H."/>
            <person name="Ochi H."/>
            <person name="Hellsten U."/>
            <person name="Lyons J.B."/>
            <person name="Simakov O."/>
            <person name="Putnam N."/>
            <person name="Stites J."/>
            <person name="Kuroki Y."/>
            <person name="Tanaka T."/>
            <person name="Michiue T."/>
            <person name="Watanabe M."/>
            <person name="Bogdanovic O."/>
            <person name="Lister R."/>
            <person name="Georgiou G."/>
            <person name="Paranjpe S.S."/>
            <person name="van Kruijsbergen I."/>
            <person name="Shu S."/>
            <person name="Carlson J."/>
            <person name="Kinoshita T."/>
            <person name="Ohta Y."/>
            <person name="Mawaribuchi S."/>
            <person name="Jenkins J."/>
            <person name="Grimwood J."/>
            <person name="Schmutz J."/>
            <person name="Mitros T."/>
            <person name="Mozaffari S.V."/>
            <person name="Suzuki Y."/>
            <person name="Haramoto Y."/>
            <person name="Yamamoto T.S."/>
            <person name="Takagi C."/>
            <person name="Heald R."/>
            <person name="Miller K."/>
            <person name="Haudenschild C."/>
            <person name="Kitzman J."/>
            <person name="Nakayama T."/>
            <person name="Izutsu Y."/>
            <person name="Robert J."/>
            <person name="Fortriede J."/>
            <person name="Burns K."/>
            <person name="Lotay V."/>
            <person name="Karimi K."/>
            <person name="Yasuoka Y."/>
            <person name="Dichmann D.S."/>
            <person name="Flajnik M.F."/>
            <person name="Houston D.W."/>
            <person name="Shendure J."/>
            <person name="DuPasquier L."/>
            <person name="Vize P.D."/>
            <person name="Zorn A.M."/>
            <person name="Ito M."/>
            <person name="Marcotte E.M."/>
            <person name="Wallingford J.B."/>
            <person name="Ito Y."/>
            <person name="Asashima M."/>
            <person name="Ueno N."/>
            <person name="Matsuda Y."/>
            <person name="Veenstra G.J."/>
            <person name="Fujiyama A."/>
            <person name="Harland R.M."/>
            <person name="Taira M."/>
            <person name="Rokhsar D.S."/>
        </authorList>
    </citation>
    <scope>NUCLEOTIDE SEQUENCE [LARGE SCALE GENOMIC DNA]</scope>
    <source>
        <strain evidence="3">J</strain>
    </source>
</reference>
<feature type="signal peptide" evidence="1">
    <location>
        <begin position="1"/>
        <end position="16"/>
    </location>
</feature>
<evidence type="ECO:0008006" key="4">
    <source>
        <dbReference type="Google" id="ProtNLM"/>
    </source>
</evidence>
<feature type="chain" id="PRO_5037906453" description="Secreted protein" evidence="1">
    <location>
        <begin position="17"/>
        <end position="68"/>
    </location>
</feature>
<name>A0A974D1V8_XENLA</name>
<gene>
    <name evidence="2" type="ORF">XELAEV_18025179mg</name>
</gene>
<dbReference type="Proteomes" id="UP000694892">
    <property type="component" value="Chromosome 4S"/>
</dbReference>
<evidence type="ECO:0000313" key="2">
    <source>
        <dbReference type="EMBL" id="OCT82650.1"/>
    </source>
</evidence>
<organism evidence="2 3">
    <name type="scientific">Xenopus laevis</name>
    <name type="common">African clawed frog</name>
    <dbReference type="NCBI Taxonomy" id="8355"/>
    <lineage>
        <taxon>Eukaryota</taxon>
        <taxon>Metazoa</taxon>
        <taxon>Chordata</taxon>
        <taxon>Craniata</taxon>
        <taxon>Vertebrata</taxon>
        <taxon>Euteleostomi</taxon>
        <taxon>Amphibia</taxon>
        <taxon>Batrachia</taxon>
        <taxon>Anura</taxon>
        <taxon>Pipoidea</taxon>
        <taxon>Pipidae</taxon>
        <taxon>Xenopodinae</taxon>
        <taxon>Xenopus</taxon>
        <taxon>Xenopus</taxon>
    </lineage>
</organism>
<sequence>MCFSNLYCIFTAAILACVLPSPQQNSLTGMRSPNSSYLTPPVSVLLPNVSVHSSHISFLPPQPSPLVQ</sequence>
<proteinExistence type="predicted"/>